<dbReference type="Proteomes" id="UP000214646">
    <property type="component" value="Unassembled WGS sequence"/>
</dbReference>
<keyword evidence="2" id="KW-1185">Reference proteome</keyword>
<evidence type="ECO:0000313" key="2">
    <source>
        <dbReference type="Proteomes" id="UP000214646"/>
    </source>
</evidence>
<dbReference type="EMBL" id="NIDE01000005">
    <property type="protein sequence ID" value="OWK42130.1"/>
    <property type="molecule type" value="Genomic_DNA"/>
</dbReference>
<sequence length="168" mass="18770">MAVEMIERHIEQPVDEKEYYDVFRAAREAAGDPDQFYVGDIDHHPGMAAYRILTLTPKSSFVINAVAVASHAARASDTKVEEKAQINLIRDIFGNPFRPVIFDPTWLTSTAIALATQMYESQDFSLMPILADALQDANCCDDQVLGHCREPGFHVRGCWVIDLLTGRS</sequence>
<name>A0A225DKW7_9BACT</name>
<evidence type="ECO:0000313" key="1">
    <source>
        <dbReference type="EMBL" id="OWK42130.1"/>
    </source>
</evidence>
<comment type="caution">
    <text evidence="1">The sequence shown here is derived from an EMBL/GenBank/DDBJ whole genome shotgun (WGS) entry which is preliminary data.</text>
</comment>
<protein>
    <submittedName>
        <fullName evidence="1">Uncharacterized protein</fullName>
    </submittedName>
</protein>
<reference evidence="2" key="1">
    <citation type="submission" date="2017-06" db="EMBL/GenBank/DDBJ databases">
        <title>Genome analysis of Fimbriiglobus ruber SP5, the first member of the order Planctomycetales with confirmed chitinolytic capability.</title>
        <authorList>
            <person name="Ravin N.V."/>
            <person name="Rakitin A.L."/>
            <person name="Ivanova A.A."/>
            <person name="Beletsky A.V."/>
            <person name="Kulichevskaya I.S."/>
            <person name="Mardanov A.V."/>
            <person name="Dedysh S.N."/>
        </authorList>
    </citation>
    <scope>NUCLEOTIDE SEQUENCE [LARGE SCALE GENOMIC DNA]</scope>
    <source>
        <strain evidence="2">SP5</strain>
    </source>
</reference>
<accession>A0A225DKW7</accession>
<organism evidence="1 2">
    <name type="scientific">Fimbriiglobus ruber</name>
    <dbReference type="NCBI Taxonomy" id="1908690"/>
    <lineage>
        <taxon>Bacteria</taxon>
        <taxon>Pseudomonadati</taxon>
        <taxon>Planctomycetota</taxon>
        <taxon>Planctomycetia</taxon>
        <taxon>Gemmatales</taxon>
        <taxon>Gemmataceae</taxon>
        <taxon>Fimbriiglobus</taxon>
    </lineage>
</organism>
<dbReference type="AlphaFoldDB" id="A0A225DKW7"/>
<proteinExistence type="predicted"/>
<gene>
    <name evidence="1" type="ORF">FRUB_04208</name>
</gene>